<feature type="region of interest" description="Disordered" evidence="1">
    <location>
        <begin position="112"/>
        <end position="338"/>
    </location>
</feature>
<gene>
    <name evidence="2" type="ORF">TEOVI_000718700</name>
</gene>
<evidence type="ECO:0000313" key="2">
    <source>
        <dbReference type="EMBL" id="SCU66300.1"/>
    </source>
</evidence>
<name>A0A1G4I3K4_TRYEQ</name>
<feature type="compositionally biased region" description="Basic and acidic residues" evidence="1">
    <location>
        <begin position="205"/>
        <end position="215"/>
    </location>
</feature>
<feature type="region of interest" description="Disordered" evidence="1">
    <location>
        <begin position="598"/>
        <end position="630"/>
    </location>
</feature>
<feature type="compositionally biased region" description="Polar residues" evidence="1">
    <location>
        <begin position="550"/>
        <end position="564"/>
    </location>
</feature>
<dbReference type="EMBL" id="CZPT02000526">
    <property type="protein sequence ID" value="SCU66300.1"/>
    <property type="molecule type" value="Genomic_DNA"/>
</dbReference>
<evidence type="ECO:0000313" key="3">
    <source>
        <dbReference type="Proteomes" id="UP000195570"/>
    </source>
</evidence>
<feature type="region of interest" description="Disordered" evidence="1">
    <location>
        <begin position="434"/>
        <end position="511"/>
    </location>
</feature>
<dbReference type="AlphaFoldDB" id="A0A1G4I3K4"/>
<feature type="compositionally biased region" description="Polar residues" evidence="1">
    <location>
        <begin position="434"/>
        <end position="443"/>
    </location>
</feature>
<feature type="compositionally biased region" description="Basic and acidic residues" evidence="1">
    <location>
        <begin position="58"/>
        <end position="75"/>
    </location>
</feature>
<dbReference type="VEuPathDB" id="TriTrypDB:TEOVI_000718700"/>
<protein>
    <submittedName>
        <fullName evidence="2">Uncharacterized protein</fullName>
    </submittedName>
</protein>
<sequence>MPLIFLQTQDGARIAVPEEAAQLSGVVRRVLDSWEEMYGFASPGTAIDGDTYVCSDSDSERTPDRIGDEDYDGHRSGMRSLNVGSINDVCERSLGSKSALRGRKVNGFERACYGREQGSPSRNSDDTDGTASVLDDDEADNDSPSPSPVTFSLPTVCTHGGKAESEAKGTTPRGHEVGLEGDRQEKFHASGDKTVLGNSGGFTPLEHHVPLRGDKGGTSGDDSATPSTLDDDESRGSGEEEEIQAGMGGEEGGCKDELSQKRSSTKSREVSPSTNTAAHAITLGSDDDELQTSDRGAEDNKDPPSLSAEVTPETLERDGKTSNVESSPSEVCGSRMSKDEELVTANKCSPVAAAVVSPRTDEAEEGLTQEVFVASGTGSVMPFFTPNSQTNEGLVSPGSYHQRTPCMIGDEDDSTIPSGDCASPTIEETLQLETTSRPLCQHSSKGKDVSSPIEGSSRFSGERSLSPRGLMSSMRADSVSQTRKQQPNSSALGDDGDDEGANGEVEGRPMRQCMHITDKEIVIKLQNWFCDSNEIAGEWEAAGKTESRRSGASSNLEISQTIPFHSSHKSSLGKSASSSTLRPSNTCIPADLSAPLDGAPSLEVSTTSETRKIHSARGPRADERASRPYRTPSTDAVRYCAVYLRHFATIHQQHPYENSRQEQLLPTLAPEPLTAPLVALLTPWERNFIYRDILGQTEEQVSRAMEIVEHSPNMSYTYPTPFLKVSGISRVLLVEPPAAERVALLLRVMRAAEVLQVPSLRSLCAAWCADFIVRASYGARDHFEAAALVRRCFQVQNDWSRKEMDCLKLENEWPVNEEE</sequence>
<feature type="compositionally biased region" description="Polar residues" evidence="1">
    <location>
        <begin position="478"/>
        <end position="491"/>
    </location>
</feature>
<keyword evidence="3" id="KW-1185">Reference proteome</keyword>
<feature type="compositionally biased region" description="Acidic residues" evidence="1">
    <location>
        <begin position="229"/>
        <end position="243"/>
    </location>
</feature>
<feature type="region of interest" description="Disordered" evidence="1">
    <location>
        <begin position="55"/>
        <end position="79"/>
    </location>
</feature>
<reference evidence="2" key="1">
    <citation type="submission" date="2016-09" db="EMBL/GenBank/DDBJ databases">
        <authorList>
            <person name="Hebert L."/>
            <person name="Moumen B."/>
        </authorList>
    </citation>
    <scope>NUCLEOTIDE SEQUENCE [LARGE SCALE GENOMIC DNA]</scope>
    <source>
        <strain evidence="2">OVI</strain>
    </source>
</reference>
<feature type="compositionally biased region" description="Basic and acidic residues" evidence="1">
    <location>
        <begin position="161"/>
        <end position="191"/>
    </location>
</feature>
<accession>A0A1G4I3K4</accession>
<dbReference type="RefSeq" id="XP_067077760.1">
    <property type="nucleotide sequence ID" value="XM_067221659.1"/>
</dbReference>
<feature type="region of interest" description="Disordered" evidence="1">
    <location>
        <begin position="541"/>
        <end position="583"/>
    </location>
</feature>
<dbReference type="Proteomes" id="UP000195570">
    <property type="component" value="Unassembled WGS sequence"/>
</dbReference>
<proteinExistence type="predicted"/>
<dbReference type="GeneID" id="92381121"/>
<feature type="compositionally biased region" description="Polar residues" evidence="1">
    <location>
        <begin position="142"/>
        <end position="155"/>
    </location>
</feature>
<feature type="compositionally biased region" description="Low complexity" evidence="1">
    <location>
        <begin position="569"/>
        <end position="579"/>
    </location>
</feature>
<comment type="caution">
    <text evidence="2">The sequence shown here is derived from an EMBL/GenBank/DDBJ whole genome shotgun (WGS) entry which is preliminary data.</text>
</comment>
<organism evidence="2 3">
    <name type="scientific">Trypanosoma equiperdum</name>
    <dbReference type="NCBI Taxonomy" id="5694"/>
    <lineage>
        <taxon>Eukaryota</taxon>
        <taxon>Discoba</taxon>
        <taxon>Euglenozoa</taxon>
        <taxon>Kinetoplastea</taxon>
        <taxon>Metakinetoplastina</taxon>
        <taxon>Trypanosomatida</taxon>
        <taxon>Trypanosomatidae</taxon>
        <taxon>Trypanosoma</taxon>
    </lineage>
</organism>
<evidence type="ECO:0000256" key="1">
    <source>
        <dbReference type="SAM" id="MobiDB-lite"/>
    </source>
</evidence>